<evidence type="ECO:0000313" key="2">
    <source>
        <dbReference type="Proteomes" id="UP000314294"/>
    </source>
</evidence>
<name>A0A4Z2J7V0_9TELE</name>
<keyword evidence="2" id="KW-1185">Reference proteome</keyword>
<proteinExistence type="predicted"/>
<reference evidence="1 2" key="1">
    <citation type="submission" date="2019-03" db="EMBL/GenBank/DDBJ databases">
        <title>First draft genome of Liparis tanakae, snailfish: a comprehensive survey of snailfish specific genes.</title>
        <authorList>
            <person name="Kim W."/>
            <person name="Song I."/>
            <person name="Jeong J.-H."/>
            <person name="Kim D."/>
            <person name="Kim S."/>
            <person name="Ryu S."/>
            <person name="Song J.Y."/>
            <person name="Lee S.K."/>
        </authorList>
    </citation>
    <scope>NUCLEOTIDE SEQUENCE [LARGE SCALE GENOMIC DNA]</scope>
    <source>
        <tissue evidence="1">Muscle</tissue>
    </source>
</reference>
<comment type="caution">
    <text evidence="1">The sequence shown here is derived from an EMBL/GenBank/DDBJ whole genome shotgun (WGS) entry which is preliminary data.</text>
</comment>
<accession>A0A4Z2J7V0</accession>
<sequence>MGREHVDWPNAEVATMWGDLSAEATAPVEGCATQTGQRIHPLANLGAFGQLPVCRRRKDIEV</sequence>
<gene>
    <name evidence="1" type="ORF">EYF80_003577</name>
</gene>
<protein>
    <submittedName>
        <fullName evidence="1">Uncharacterized protein</fullName>
    </submittedName>
</protein>
<dbReference type="EMBL" id="SRLO01000017">
    <property type="protein sequence ID" value="TNN86160.1"/>
    <property type="molecule type" value="Genomic_DNA"/>
</dbReference>
<dbReference type="AlphaFoldDB" id="A0A4Z2J7V0"/>
<evidence type="ECO:0000313" key="1">
    <source>
        <dbReference type="EMBL" id="TNN86160.1"/>
    </source>
</evidence>
<dbReference type="Proteomes" id="UP000314294">
    <property type="component" value="Unassembled WGS sequence"/>
</dbReference>
<organism evidence="1 2">
    <name type="scientific">Liparis tanakae</name>
    <name type="common">Tanaka's snailfish</name>
    <dbReference type="NCBI Taxonomy" id="230148"/>
    <lineage>
        <taxon>Eukaryota</taxon>
        <taxon>Metazoa</taxon>
        <taxon>Chordata</taxon>
        <taxon>Craniata</taxon>
        <taxon>Vertebrata</taxon>
        <taxon>Euteleostomi</taxon>
        <taxon>Actinopterygii</taxon>
        <taxon>Neopterygii</taxon>
        <taxon>Teleostei</taxon>
        <taxon>Neoteleostei</taxon>
        <taxon>Acanthomorphata</taxon>
        <taxon>Eupercaria</taxon>
        <taxon>Perciformes</taxon>
        <taxon>Cottioidei</taxon>
        <taxon>Cottales</taxon>
        <taxon>Liparidae</taxon>
        <taxon>Liparis</taxon>
    </lineage>
</organism>